<keyword evidence="2" id="KW-0472">Membrane</keyword>
<evidence type="ECO:0000313" key="5">
    <source>
        <dbReference type="Proteomes" id="UP001140949"/>
    </source>
</evidence>
<reference evidence="4" key="1">
    <citation type="journal article" date="2023" name="GigaByte">
        <title>Genome assembly of the bearded iris, Iris pallida Lam.</title>
        <authorList>
            <person name="Bruccoleri R.E."/>
            <person name="Oakeley E.J."/>
            <person name="Faust A.M.E."/>
            <person name="Altorfer M."/>
            <person name="Dessus-Babus S."/>
            <person name="Burckhardt D."/>
            <person name="Oertli M."/>
            <person name="Naumann U."/>
            <person name="Petersen F."/>
            <person name="Wong J."/>
        </authorList>
    </citation>
    <scope>NUCLEOTIDE SEQUENCE</scope>
    <source>
        <strain evidence="4">GSM-AAB239-AS_SAM_17_03QT</strain>
    </source>
</reference>
<reference evidence="4" key="2">
    <citation type="submission" date="2023-04" db="EMBL/GenBank/DDBJ databases">
        <authorList>
            <person name="Bruccoleri R.E."/>
            <person name="Oakeley E.J."/>
            <person name="Faust A.-M."/>
            <person name="Dessus-Babus S."/>
            <person name="Altorfer M."/>
            <person name="Burckhardt D."/>
            <person name="Oertli M."/>
            <person name="Naumann U."/>
            <person name="Petersen F."/>
            <person name="Wong J."/>
        </authorList>
    </citation>
    <scope>NUCLEOTIDE SEQUENCE</scope>
    <source>
        <strain evidence="4">GSM-AAB239-AS_SAM_17_03QT</strain>
        <tissue evidence="4">Leaf</tissue>
    </source>
</reference>
<gene>
    <name evidence="4" type="ORF">M6B38_389525</name>
</gene>
<dbReference type="SUPFAM" id="SSF117070">
    <property type="entry name" value="LEA14-like"/>
    <property type="match status" value="1"/>
</dbReference>
<evidence type="ECO:0000256" key="2">
    <source>
        <dbReference type="SAM" id="Phobius"/>
    </source>
</evidence>
<evidence type="ECO:0000313" key="4">
    <source>
        <dbReference type="EMBL" id="KAJ6822457.1"/>
    </source>
</evidence>
<name>A0AAX6G1T5_IRIPA</name>
<protein>
    <submittedName>
        <fullName evidence="4">Harpin-induced protein</fullName>
    </submittedName>
</protein>
<dbReference type="EMBL" id="JANAVB010024265">
    <property type="protein sequence ID" value="KAJ6822457.1"/>
    <property type="molecule type" value="Genomic_DNA"/>
</dbReference>
<dbReference type="Proteomes" id="UP001140949">
    <property type="component" value="Unassembled WGS sequence"/>
</dbReference>
<dbReference type="Gene3D" id="2.60.40.1820">
    <property type="match status" value="1"/>
</dbReference>
<keyword evidence="2" id="KW-1133">Transmembrane helix</keyword>
<organism evidence="4 5">
    <name type="scientific">Iris pallida</name>
    <name type="common">Sweet iris</name>
    <dbReference type="NCBI Taxonomy" id="29817"/>
    <lineage>
        <taxon>Eukaryota</taxon>
        <taxon>Viridiplantae</taxon>
        <taxon>Streptophyta</taxon>
        <taxon>Embryophyta</taxon>
        <taxon>Tracheophyta</taxon>
        <taxon>Spermatophyta</taxon>
        <taxon>Magnoliopsida</taxon>
        <taxon>Liliopsida</taxon>
        <taxon>Asparagales</taxon>
        <taxon>Iridaceae</taxon>
        <taxon>Iridoideae</taxon>
        <taxon>Irideae</taxon>
        <taxon>Iris</taxon>
    </lineage>
</organism>
<dbReference type="Pfam" id="PF03168">
    <property type="entry name" value="LEA_2"/>
    <property type="match status" value="1"/>
</dbReference>
<accession>A0AAX6G1T5</accession>
<dbReference type="InterPro" id="IPR055301">
    <property type="entry name" value="Lea14-like_2"/>
</dbReference>
<evidence type="ECO:0000256" key="1">
    <source>
        <dbReference type="SAM" id="MobiDB-lite"/>
    </source>
</evidence>
<feature type="domain" description="Late embryogenesis abundant protein LEA-2 subgroup" evidence="3">
    <location>
        <begin position="135"/>
        <end position="234"/>
    </location>
</feature>
<dbReference type="InterPro" id="IPR004864">
    <property type="entry name" value="LEA_2"/>
</dbReference>
<keyword evidence="2" id="KW-0812">Transmembrane</keyword>
<evidence type="ECO:0000259" key="3">
    <source>
        <dbReference type="Pfam" id="PF03168"/>
    </source>
</evidence>
<dbReference type="PANTHER" id="PTHR31852">
    <property type="entry name" value="LATE EMBRYOGENESIS ABUNDANT (LEA) HYDROXYPROLINE-RICH GLYCOPROTEIN FAMILY"/>
    <property type="match status" value="1"/>
</dbReference>
<keyword evidence="5" id="KW-1185">Reference proteome</keyword>
<proteinExistence type="predicted"/>
<comment type="caution">
    <text evidence="4">The sequence shown here is derived from an EMBL/GenBank/DDBJ whole genome shotgun (WGS) entry which is preliminary data.</text>
</comment>
<dbReference type="AlphaFoldDB" id="A0AAX6G1T5"/>
<feature type="region of interest" description="Disordered" evidence="1">
    <location>
        <begin position="35"/>
        <end position="54"/>
    </location>
</feature>
<sequence>MANQISPMEQELHESKVGNPTSFNMVSAAESKQQEIRPLTFPSPSLPPPVADEEAGRRWTSSQYLRKRRVLLCCGGCCGATVLLLGFLLLILSFTVLKVRDPVLTMNSISIDNVNLGLGTWSHPLSINATLTADISLKNPNVAAFSYDGSATEFRYYGQTVGVAYAPGGRVGADRTVRMNATLDVMVDRIGSTNATANVADGRKLNLTSYTDISGRVNVAGVYKRDLEVVLNCTMTLDLNSQTQLVQDQHCVADVR</sequence>
<feature type="transmembrane region" description="Helical" evidence="2">
    <location>
        <begin position="70"/>
        <end position="97"/>
    </location>
</feature>